<feature type="compositionally biased region" description="Basic and acidic residues" evidence="1">
    <location>
        <begin position="22"/>
        <end position="36"/>
    </location>
</feature>
<dbReference type="GO" id="GO:0003700">
    <property type="term" value="F:DNA-binding transcription factor activity"/>
    <property type="evidence" value="ECO:0007669"/>
    <property type="project" value="InterPro"/>
</dbReference>
<reference evidence="3 4" key="1">
    <citation type="journal article" date="2024" name="Nat. Commun.">
        <title>Phylogenomics reveals the evolutionary origins of lichenization in chlorophyte algae.</title>
        <authorList>
            <person name="Puginier C."/>
            <person name="Libourel C."/>
            <person name="Otte J."/>
            <person name="Skaloud P."/>
            <person name="Haon M."/>
            <person name="Grisel S."/>
            <person name="Petersen M."/>
            <person name="Berrin J.G."/>
            <person name="Delaux P.M."/>
            <person name="Dal Grande F."/>
            <person name="Keller J."/>
        </authorList>
    </citation>
    <scope>NUCLEOTIDE SEQUENCE [LARGE SCALE GENOMIC DNA]</scope>
    <source>
        <strain evidence="3 4">SAG 2043</strain>
    </source>
</reference>
<name>A0AAW1R5A2_9CHLO</name>
<feature type="region of interest" description="Disordered" evidence="1">
    <location>
        <begin position="16"/>
        <end position="56"/>
    </location>
</feature>
<evidence type="ECO:0000259" key="2">
    <source>
        <dbReference type="PROSITE" id="PS50217"/>
    </source>
</evidence>
<dbReference type="InterPro" id="IPR004827">
    <property type="entry name" value="bZIP"/>
</dbReference>
<dbReference type="SUPFAM" id="SSF57959">
    <property type="entry name" value="Leucine zipper domain"/>
    <property type="match status" value="1"/>
</dbReference>
<dbReference type="AlphaFoldDB" id="A0AAW1R5A2"/>
<keyword evidence="4" id="KW-1185">Reference proteome</keyword>
<sequence>MIHHSHFVATIAFTSSAVSHGRAQEDDTANHKEKNRQAQRKFRLRQKEKMKSSQRQLEELTGQMSRLMQEKAELEKRNRILEQVVKLNTNHEERLHCDAQIMSREQEMLLQELAEFVNLVETRSDLTVQDAKTWTMEQLVDTIFPRYVERVKGLLARIKEGDAAAAKQLDALLSLRHEHEKRRALFSVFYWAVYSWNRELLQSAPPPPSPSTWGHILDALVLTRLQEDSMLSARRHLLTRLQQVATERSQALSIIGLELLQTDKDKWHSCPAVQRLQMNFGEERAAVFTFLFSVCDETLTLQQEAILDAAAYPWCPDVWQICSVLHARRGPGEQDAAPPAGLNVDVPALQSLLPLNTAFRFLTSPLLARGLGLRLKRGILMDPFETVVPATAFPTPSIEVLRKMSLFDVHCGRYREQMFWDWAKEHLPHYVQLPH</sequence>
<comment type="caution">
    <text evidence="3">The sequence shown here is derived from an EMBL/GenBank/DDBJ whole genome shotgun (WGS) entry which is preliminary data.</text>
</comment>
<evidence type="ECO:0000313" key="3">
    <source>
        <dbReference type="EMBL" id="KAK9828978.1"/>
    </source>
</evidence>
<dbReference type="PROSITE" id="PS50217">
    <property type="entry name" value="BZIP"/>
    <property type="match status" value="1"/>
</dbReference>
<protein>
    <recommendedName>
        <fullName evidence="2">BZIP domain-containing protein</fullName>
    </recommendedName>
</protein>
<dbReference type="Proteomes" id="UP001489004">
    <property type="component" value="Unassembled WGS sequence"/>
</dbReference>
<dbReference type="InterPro" id="IPR046347">
    <property type="entry name" value="bZIP_sf"/>
</dbReference>
<dbReference type="Gene3D" id="1.20.5.170">
    <property type="match status" value="1"/>
</dbReference>
<organism evidence="3 4">
    <name type="scientific">[Myrmecia] bisecta</name>
    <dbReference type="NCBI Taxonomy" id="41462"/>
    <lineage>
        <taxon>Eukaryota</taxon>
        <taxon>Viridiplantae</taxon>
        <taxon>Chlorophyta</taxon>
        <taxon>core chlorophytes</taxon>
        <taxon>Trebouxiophyceae</taxon>
        <taxon>Trebouxiales</taxon>
        <taxon>Trebouxiaceae</taxon>
        <taxon>Myrmecia</taxon>
    </lineage>
</organism>
<evidence type="ECO:0000256" key="1">
    <source>
        <dbReference type="SAM" id="MobiDB-lite"/>
    </source>
</evidence>
<dbReference type="PROSITE" id="PS00036">
    <property type="entry name" value="BZIP_BASIC"/>
    <property type="match status" value="1"/>
</dbReference>
<feature type="domain" description="BZIP" evidence="2">
    <location>
        <begin position="25"/>
        <end position="83"/>
    </location>
</feature>
<dbReference type="CDD" id="cd14688">
    <property type="entry name" value="bZIP_YAP"/>
    <property type="match status" value="1"/>
</dbReference>
<evidence type="ECO:0000313" key="4">
    <source>
        <dbReference type="Proteomes" id="UP001489004"/>
    </source>
</evidence>
<proteinExistence type="predicted"/>
<gene>
    <name evidence="3" type="ORF">WJX72_003179</name>
</gene>
<dbReference type="EMBL" id="JALJOR010000001">
    <property type="protein sequence ID" value="KAK9828978.1"/>
    <property type="molecule type" value="Genomic_DNA"/>
</dbReference>
<accession>A0AAW1R5A2</accession>